<dbReference type="OrthoDB" id="10263145at2759"/>
<name>A0A250XQK5_9CHLO</name>
<dbReference type="InterPro" id="IPR003136">
    <property type="entry name" value="Cytidylate_kin"/>
</dbReference>
<dbReference type="InterPro" id="IPR011994">
    <property type="entry name" value="Cytidylate_kinase_dom"/>
</dbReference>
<comment type="catalytic activity">
    <reaction evidence="8">
        <text>CMP + ATP = CDP + ADP</text>
        <dbReference type="Rhea" id="RHEA:11600"/>
        <dbReference type="ChEBI" id="CHEBI:30616"/>
        <dbReference type="ChEBI" id="CHEBI:58069"/>
        <dbReference type="ChEBI" id="CHEBI:60377"/>
        <dbReference type="ChEBI" id="CHEBI:456216"/>
        <dbReference type="EC" id="2.7.4.25"/>
    </reaction>
</comment>
<comment type="caution">
    <text evidence="11">The sequence shown here is derived from an EMBL/GenBank/DDBJ whole genome shotgun (WGS) entry which is preliminary data.</text>
</comment>
<proteinExistence type="inferred from homology"/>
<feature type="domain" description="Cytidylate kinase" evidence="10">
    <location>
        <begin position="70"/>
        <end position="279"/>
    </location>
</feature>
<feature type="region of interest" description="Disordered" evidence="9">
    <location>
        <begin position="241"/>
        <end position="262"/>
    </location>
</feature>
<dbReference type="EMBL" id="BEGY01000149">
    <property type="protein sequence ID" value="GAX85080.1"/>
    <property type="molecule type" value="Genomic_DNA"/>
</dbReference>
<dbReference type="Pfam" id="PF02224">
    <property type="entry name" value="Cytidylate_kin"/>
    <property type="match status" value="1"/>
</dbReference>
<keyword evidence="4" id="KW-0547">Nucleotide-binding</keyword>
<keyword evidence="3" id="KW-0808">Transferase</keyword>
<dbReference type="AlphaFoldDB" id="A0A250XQK5"/>
<evidence type="ECO:0000256" key="8">
    <source>
        <dbReference type="ARBA" id="ARBA00048478"/>
    </source>
</evidence>
<evidence type="ECO:0000256" key="9">
    <source>
        <dbReference type="SAM" id="MobiDB-lite"/>
    </source>
</evidence>
<evidence type="ECO:0000256" key="1">
    <source>
        <dbReference type="ARBA" id="ARBA00009427"/>
    </source>
</evidence>
<sequence length="293" mass="32377">MIASNKLLPVITIDKWHQFNMFALSLKLFATCPYSLQISGRRKHRHSWASTAAYACSIHSVDTISAPAFIAVDGPAACGKGTLAKSLALKFNLKHLDTGLLYRAIGYKALQLSIPFDNKEWLVQLSSRLSSLDLSEPGLRSDDVATAASKISIIPGVREALNAYSRQFSSTMHPNSQGTILDGRDVGTVLCPDAHVKLFLTASAEVRARRRLQELVLKGMLKEGDVDARDAMYERVLEDLKERDQRDTSRSTAPLRAAEDAHTLDTTHMSAVEVVTEAERIVMKACPWLKKEQ</sequence>
<dbReference type="HAMAP" id="MF_00238">
    <property type="entry name" value="Cytidyl_kinase_type1"/>
    <property type="match status" value="1"/>
</dbReference>
<protein>
    <recommendedName>
        <fullName evidence="2">(d)CMP kinase</fullName>
        <ecNumber evidence="2">2.7.4.25</ecNumber>
    </recommendedName>
</protein>
<dbReference type="EC" id="2.7.4.25" evidence="2"/>
<evidence type="ECO:0000256" key="3">
    <source>
        <dbReference type="ARBA" id="ARBA00022679"/>
    </source>
</evidence>
<dbReference type="InterPro" id="IPR027417">
    <property type="entry name" value="P-loop_NTPase"/>
</dbReference>
<dbReference type="NCBIfam" id="TIGR00017">
    <property type="entry name" value="cmk"/>
    <property type="match status" value="1"/>
</dbReference>
<keyword evidence="6" id="KW-0067">ATP-binding</keyword>
<evidence type="ECO:0000313" key="11">
    <source>
        <dbReference type="EMBL" id="GAX85080.1"/>
    </source>
</evidence>
<keyword evidence="5" id="KW-0418">Kinase</keyword>
<dbReference type="GO" id="GO:0006139">
    <property type="term" value="P:nucleobase-containing compound metabolic process"/>
    <property type="evidence" value="ECO:0007669"/>
    <property type="project" value="InterPro"/>
</dbReference>
<comment type="catalytic activity">
    <reaction evidence="7">
        <text>dCMP + ATP = dCDP + ADP</text>
        <dbReference type="Rhea" id="RHEA:25094"/>
        <dbReference type="ChEBI" id="CHEBI:30616"/>
        <dbReference type="ChEBI" id="CHEBI:57566"/>
        <dbReference type="ChEBI" id="CHEBI:58593"/>
        <dbReference type="ChEBI" id="CHEBI:456216"/>
        <dbReference type="EC" id="2.7.4.25"/>
    </reaction>
</comment>
<organism evidence="11 12">
    <name type="scientific">Chlamydomonas eustigma</name>
    <dbReference type="NCBI Taxonomy" id="1157962"/>
    <lineage>
        <taxon>Eukaryota</taxon>
        <taxon>Viridiplantae</taxon>
        <taxon>Chlorophyta</taxon>
        <taxon>core chlorophytes</taxon>
        <taxon>Chlorophyceae</taxon>
        <taxon>CS clade</taxon>
        <taxon>Chlamydomonadales</taxon>
        <taxon>Chlamydomonadaceae</taxon>
        <taxon>Chlamydomonas</taxon>
    </lineage>
</organism>
<accession>A0A250XQK5</accession>
<dbReference type="GO" id="GO:0036431">
    <property type="term" value="F:dCMP kinase activity"/>
    <property type="evidence" value="ECO:0007669"/>
    <property type="project" value="InterPro"/>
</dbReference>
<evidence type="ECO:0000256" key="6">
    <source>
        <dbReference type="ARBA" id="ARBA00022840"/>
    </source>
</evidence>
<gene>
    <name evidence="11" type="ORF">CEUSTIGMA_g12500.t1</name>
</gene>
<evidence type="ECO:0000256" key="2">
    <source>
        <dbReference type="ARBA" id="ARBA00012906"/>
    </source>
</evidence>
<dbReference type="Gene3D" id="3.40.50.300">
    <property type="entry name" value="P-loop containing nucleotide triphosphate hydrolases"/>
    <property type="match status" value="1"/>
</dbReference>
<keyword evidence="12" id="KW-1185">Reference proteome</keyword>
<dbReference type="SUPFAM" id="SSF52540">
    <property type="entry name" value="P-loop containing nucleoside triphosphate hydrolases"/>
    <property type="match status" value="1"/>
</dbReference>
<evidence type="ECO:0000256" key="5">
    <source>
        <dbReference type="ARBA" id="ARBA00022777"/>
    </source>
</evidence>
<dbReference type="CDD" id="cd02020">
    <property type="entry name" value="CMPK"/>
    <property type="match status" value="1"/>
</dbReference>
<comment type="similarity">
    <text evidence="1">Belongs to the cytidylate kinase family. Type 1 subfamily.</text>
</comment>
<evidence type="ECO:0000259" key="10">
    <source>
        <dbReference type="Pfam" id="PF02224"/>
    </source>
</evidence>
<evidence type="ECO:0000256" key="4">
    <source>
        <dbReference type="ARBA" id="ARBA00022741"/>
    </source>
</evidence>
<dbReference type="Proteomes" id="UP000232323">
    <property type="component" value="Unassembled WGS sequence"/>
</dbReference>
<evidence type="ECO:0000313" key="12">
    <source>
        <dbReference type="Proteomes" id="UP000232323"/>
    </source>
</evidence>
<reference evidence="11 12" key="1">
    <citation type="submission" date="2017-08" db="EMBL/GenBank/DDBJ databases">
        <title>Acidophilic green algal genome provides insights into adaptation to an acidic environment.</title>
        <authorList>
            <person name="Hirooka S."/>
            <person name="Hirose Y."/>
            <person name="Kanesaki Y."/>
            <person name="Higuchi S."/>
            <person name="Fujiwara T."/>
            <person name="Onuma R."/>
            <person name="Era A."/>
            <person name="Ohbayashi R."/>
            <person name="Uzuka A."/>
            <person name="Nozaki H."/>
            <person name="Yoshikawa H."/>
            <person name="Miyagishima S.Y."/>
        </authorList>
    </citation>
    <scope>NUCLEOTIDE SEQUENCE [LARGE SCALE GENOMIC DNA]</scope>
    <source>
        <strain evidence="11 12">NIES-2499</strain>
    </source>
</reference>
<evidence type="ECO:0000256" key="7">
    <source>
        <dbReference type="ARBA" id="ARBA00047615"/>
    </source>
</evidence>
<dbReference type="STRING" id="1157962.A0A250XQK5"/>
<dbReference type="GO" id="GO:0005524">
    <property type="term" value="F:ATP binding"/>
    <property type="evidence" value="ECO:0007669"/>
    <property type="project" value="UniProtKB-KW"/>
</dbReference>